<keyword evidence="7" id="KW-0732">Signal</keyword>
<comment type="catalytic activity">
    <reaction evidence="12 14">
        <text>L-cysteinyl-[SoxY protein] + thiosulfate + 2 Fe(III)-[cytochrome c] = S-sulfosulfanyl-L-cysteinyl-[SoxY protein] + 2 Fe(II)-[cytochrome c] + 2 H(+)</text>
        <dbReference type="Rhea" id="RHEA:56720"/>
        <dbReference type="Rhea" id="RHEA-COMP:10350"/>
        <dbReference type="Rhea" id="RHEA-COMP:14328"/>
        <dbReference type="Rhea" id="RHEA-COMP:14399"/>
        <dbReference type="Rhea" id="RHEA-COMP:14691"/>
        <dbReference type="ChEBI" id="CHEBI:15378"/>
        <dbReference type="ChEBI" id="CHEBI:29033"/>
        <dbReference type="ChEBI" id="CHEBI:29034"/>
        <dbReference type="ChEBI" id="CHEBI:29950"/>
        <dbReference type="ChEBI" id="CHEBI:33542"/>
        <dbReference type="ChEBI" id="CHEBI:139321"/>
        <dbReference type="EC" id="2.8.5.2"/>
    </reaction>
</comment>
<evidence type="ECO:0000256" key="9">
    <source>
        <dbReference type="ARBA" id="ARBA00022982"/>
    </source>
</evidence>
<dbReference type="RefSeq" id="WP_009576272.1">
    <property type="nucleotide sequence ID" value="NZ_AEIG01000062.1"/>
</dbReference>
<dbReference type="AlphaFoldDB" id="F3L3A5"/>
<dbReference type="OrthoDB" id="9808312at2"/>
<feature type="binding site" description="covalent" evidence="16">
    <location>
        <position position="88"/>
    </location>
    <ligand>
        <name>heme c</name>
        <dbReference type="ChEBI" id="CHEBI:61717"/>
        <label>1</label>
    </ligand>
</feature>
<evidence type="ECO:0000256" key="4">
    <source>
        <dbReference type="ARBA" id="ARBA00022617"/>
    </source>
</evidence>
<evidence type="ECO:0000256" key="7">
    <source>
        <dbReference type="ARBA" id="ARBA00022729"/>
    </source>
</evidence>
<dbReference type="GO" id="GO:0016669">
    <property type="term" value="F:oxidoreductase activity, acting on a sulfur group of donors, cytochrome as acceptor"/>
    <property type="evidence" value="ECO:0007669"/>
    <property type="project" value="InterPro"/>
</dbReference>
<evidence type="ECO:0000256" key="13">
    <source>
        <dbReference type="ARBA" id="ARBA00048423"/>
    </source>
</evidence>
<evidence type="ECO:0000256" key="8">
    <source>
        <dbReference type="ARBA" id="ARBA00022764"/>
    </source>
</evidence>
<evidence type="ECO:0000256" key="3">
    <source>
        <dbReference type="ARBA" id="ARBA00022448"/>
    </source>
</evidence>
<gene>
    <name evidence="18" type="ORF">IMCC3088_2097</name>
</gene>
<reference evidence="18 19" key="1">
    <citation type="journal article" date="2011" name="J. Bacteriol.">
        <title>Genome sequence of strain IMCC3088, a proteorhodopsin-containing marine bacterium belonging to the OM60/NOR5 clade.</title>
        <authorList>
            <person name="Jang Y."/>
            <person name="Oh H.M."/>
            <person name="Kang I."/>
            <person name="Lee K."/>
            <person name="Yang S.J."/>
            <person name="Cho J.C."/>
        </authorList>
    </citation>
    <scope>NUCLEOTIDE SEQUENCE [LARGE SCALE GENOMIC DNA]</scope>
    <source>
        <strain evidence="18 19">IMCC3088</strain>
    </source>
</reference>
<comment type="cofactor">
    <cofactor evidence="16">
        <name>heme</name>
        <dbReference type="ChEBI" id="CHEBI:30413"/>
    </cofactor>
    <text evidence="16">Binds 2 heme groups per subunit.</text>
</comment>
<feature type="binding site" description="axial binding residue" evidence="17">
    <location>
        <position position="228"/>
    </location>
    <ligand>
        <name>heme c</name>
        <dbReference type="ChEBI" id="CHEBI:61717"/>
        <label>2</label>
    </ligand>
    <ligandPart>
        <name>Fe</name>
        <dbReference type="ChEBI" id="CHEBI:18248"/>
    </ligandPart>
</feature>
<organism evidence="18 19">
    <name type="scientific">Aequoribacter fuscus</name>
    <dbReference type="NCBI Taxonomy" id="2518989"/>
    <lineage>
        <taxon>Bacteria</taxon>
        <taxon>Pseudomonadati</taxon>
        <taxon>Pseudomonadota</taxon>
        <taxon>Gammaproteobacteria</taxon>
        <taxon>Cellvibrionales</taxon>
        <taxon>Halieaceae</taxon>
        <taxon>Aequoribacter</taxon>
    </lineage>
</organism>
<keyword evidence="3 14" id="KW-0813">Transport</keyword>
<accession>F3L3A5</accession>
<comment type="catalytic activity">
    <reaction evidence="13 14">
        <text>S-sulfanyl-L-cysteinyl-[SoxY protein] + thiosulfate + 2 Fe(III)-[cytochrome c] = S-(2-sulfodisulfanyl)-L-cysteinyl-[SoxY protein] + 2 Fe(II)-[cytochrome c] + 2 H(+)</text>
        <dbReference type="Rhea" id="RHEA:51224"/>
        <dbReference type="Rhea" id="RHEA-COMP:10350"/>
        <dbReference type="Rhea" id="RHEA-COMP:14399"/>
        <dbReference type="Rhea" id="RHEA-COMP:14689"/>
        <dbReference type="Rhea" id="RHEA-COMP:14690"/>
        <dbReference type="ChEBI" id="CHEBI:15378"/>
        <dbReference type="ChEBI" id="CHEBI:29033"/>
        <dbReference type="ChEBI" id="CHEBI:29034"/>
        <dbReference type="ChEBI" id="CHEBI:33542"/>
        <dbReference type="ChEBI" id="CHEBI:61963"/>
        <dbReference type="ChEBI" id="CHEBI:140664"/>
        <dbReference type="EC" id="2.8.5.2"/>
    </reaction>
</comment>
<feature type="binding site" description="covalent" evidence="16">
    <location>
        <position position="181"/>
    </location>
    <ligand>
        <name>heme c</name>
        <dbReference type="ChEBI" id="CHEBI:61717"/>
        <label>2</label>
    </ligand>
</feature>
<evidence type="ECO:0000256" key="12">
    <source>
        <dbReference type="ARBA" id="ARBA00048077"/>
    </source>
</evidence>
<evidence type="ECO:0000256" key="1">
    <source>
        <dbReference type="ARBA" id="ARBA00004418"/>
    </source>
</evidence>
<keyword evidence="10 14" id="KW-0408">Iron</keyword>
<dbReference type="InterPro" id="IPR025710">
    <property type="entry name" value="SoxA"/>
</dbReference>
<comment type="caution">
    <text evidence="18">The sequence shown here is derived from an EMBL/GenBank/DDBJ whole genome shotgun (WGS) entry which is preliminary data.</text>
</comment>
<evidence type="ECO:0000256" key="6">
    <source>
        <dbReference type="ARBA" id="ARBA00022723"/>
    </source>
</evidence>
<dbReference type="SUPFAM" id="SSF46626">
    <property type="entry name" value="Cytochrome c"/>
    <property type="match status" value="2"/>
</dbReference>
<feature type="binding site" evidence="16">
    <location>
        <position position="224"/>
    </location>
    <ligand>
        <name>substrate</name>
    </ligand>
</feature>
<dbReference type="GO" id="GO:0019417">
    <property type="term" value="P:sulfur oxidation"/>
    <property type="evidence" value="ECO:0007669"/>
    <property type="project" value="InterPro"/>
</dbReference>
<feature type="active site" description="Cysteine persulfide intermediate" evidence="15">
    <location>
        <position position="228"/>
    </location>
</feature>
<dbReference type="GO" id="GO:0016740">
    <property type="term" value="F:transferase activity"/>
    <property type="evidence" value="ECO:0007669"/>
    <property type="project" value="UniProtKB-KW"/>
</dbReference>
<evidence type="ECO:0000313" key="18">
    <source>
        <dbReference type="EMBL" id="EGG29177.1"/>
    </source>
</evidence>
<comment type="similarity">
    <text evidence="11 14">Belongs to the SoxA family.</text>
</comment>
<feature type="binding site" description="covalent" evidence="16">
    <location>
        <position position="184"/>
    </location>
    <ligand>
        <name>heme c</name>
        <dbReference type="ChEBI" id="CHEBI:61717"/>
        <label>2</label>
    </ligand>
</feature>
<dbReference type="STRING" id="2518989.IMCC3088_2097"/>
<dbReference type="Pfam" id="PF21342">
    <property type="entry name" value="SoxA-TsdA_cyt-c"/>
    <property type="match status" value="2"/>
</dbReference>
<keyword evidence="6 14" id="KW-0479">Metal-binding</keyword>
<protein>
    <recommendedName>
        <fullName evidence="14">SoxAX cytochrome complex subunit A</fullName>
        <ecNumber evidence="14">2.8.5.2</ecNumber>
    </recommendedName>
    <alternativeName>
        <fullName evidence="14">Protein SoxA</fullName>
    </alternativeName>
    <alternativeName>
        <fullName evidence="14">Sulfur oxidizing protein A</fullName>
    </alternativeName>
    <alternativeName>
        <fullName evidence="14">Thiosulfate-oxidizing multienzyme system protein SoxA</fullName>
    </alternativeName>
</protein>
<dbReference type="GO" id="GO:0042597">
    <property type="term" value="C:periplasmic space"/>
    <property type="evidence" value="ECO:0007669"/>
    <property type="project" value="UniProtKB-SubCell"/>
</dbReference>
<evidence type="ECO:0000313" key="19">
    <source>
        <dbReference type="Proteomes" id="UP000005615"/>
    </source>
</evidence>
<evidence type="ECO:0000256" key="16">
    <source>
        <dbReference type="PIRSR" id="PIRSR038455-2"/>
    </source>
</evidence>
<dbReference type="GO" id="GO:0046872">
    <property type="term" value="F:metal ion binding"/>
    <property type="evidence" value="ECO:0007669"/>
    <property type="project" value="UniProtKB-KW"/>
</dbReference>
<dbReference type="Proteomes" id="UP000005615">
    <property type="component" value="Unassembled WGS sequence"/>
</dbReference>
<evidence type="ECO:0000256" key="10">
    <source>
        <dbReference type="ARBA" id="ARBA00023004"/>
    </source>
</evidence>
<dbReference type="InterPro" id="IPR036909">
    <property type="entry name" value="Cyt_c-like_dom_sf"/>
</dbReference>
<evidence type="ECO:0000256" key="15">
    <source>
        <dbReference type="PIRSR" id="PIRSR038455-1"/>
    </source>
</evidence>
<keyword evidence="5 14" id="KW-0808">Transferase</keyword>
<dbReference type="EMBL" id="AEIG01000062">
    <property type="protein sequence ID" value="EGG29177.1"/>
    <property type="molecule type" value="Genomic_DNA"/>
</dbReference>
<feature type="binding site" description="axial binding residue" evidence="17">
    <location>
        <position position="185"/>
    </location>
    <ligand>
        <name>heme c</name>
        <dbReference type="ChEBI" id="CHEBI:61717"/>
        <label>2</label>
    </ligand>
    <ligandPart>
        <name>Fe</name>
        <dbReference type="ChEBI" id="CHEBI:18248"/>
    </ligandPart>
</feature>
<keyword evidence="8 14" id="KW-0574">Periplasm</keyword>
<dbReference type="PIRSF" id="PIRSF038455">
    <property type="entry name" value="SoxA"/>
    <property type="match status" value="1"/>
</dbReference>
<evidence type="ECO:0000256" key="5">
    <source>
        <dbReference type="ARBA" id="ARBA00022679"/>
    </source>
</evidence>
<comment type="subcellular location">
    <subcellularLocation>
        <location evidence="1 14">Periplasm</location>
    </subcellularLocation>
</comment>
<dbReference type="Gene3D" id="1.10.760.10">
    <property type="entry name" value="Cytochrome c-like domain"/>
    <property type="match status" value="2"/>
</dbReference>
<evidence type="ECO:0000256" key="2">
    <source>
        <dbReference type="ARBA" id="ARBA00011530"/>
    </source>
</evidence>
<dbReference type="EC" id="2.8.5.2" evidence="14"/>
<name>F3L3A5_9GAMM</name>
<dbReference type="NCBIfam" id="TIGR04484">
    <property type="entry name" value="thiosulf_SoxA"/>
    <property type="match status" value="1"/>
</dbReference>
<evidence type="ECO:0000256" key="11">
    <source>
        <dbReference type="ARBA" id="ARBA00025746"/>
    </source>
</evidence>
<feature type="binding site" description="axial binding residue" evidence="17">
    <location>
        <position position="118"/>
    </location>
    <ligand>
        <name>heme c</name>
        <dbReference type="ChEBI" id="CHEBI:61717"/>
        <label>1</label>
    </ligand>
    <ligandPart>
        <name>Fe</name>
        <dbReference type="ChEBI" id="CHEBI:18248"/>
    </ligandPart>
</feature>
<dbReference type="GO" id="GO:0070069">
    <property type="term" value="C:cytochrome complex"/>
    <property type="evidence" value="ECO:0007669"/>
    <property type="project" value="InterPro"/>
</dbReference>
<keyword evidence="19" id="KW-1185">Reference proteome</keyword>
<sequence>MKYPVTVALLASLSLSAAAGPEEDRAAFVQFFEKRFPSIEVAEHINGAYALDEDKRKQWEALEAGFPPYEDAVFDGEALWEDGPYADCFGGTPAVKQNYPMWDAKQGVVTLELAINNCREANGEEVWDYLDYDMVALSAYMAFESREESINIDVPNEQALAAYEDGKAFYYQRRGQLNFACSSCHLEMAGNNLRSERLSAALGHVTHWPSYRGKWDEVGPLQRRFKECNDQVKAKGFELQSEEYRNLEYFLTYMSNGLPLNGPTTRK</sequence>
<dbReference type="GO" id="GO:0020037">
    <property type="term" value="F:heme binding"/>
    <property type="evidence" value="ECO:0007669"/>
    <property type="project" value="InterPro"/>
</dbReference>
<dbReference type="GO" id="GO:0009055">
    <property type="term" value="F:electron transfer activity"/>
    <property type="evidence" value="ECO:0007669"/>
    <property type="project" value="InterPro"/>
</dbReference>
<dbReference type="InterPro" id="IPR009056">
    <property type="entry name" value="Cyt_c-like_dom"/>
</dbReference>
<dbReference type="eggNOG" id="COG3258">
    <property type="taxonomic scope" value="Bacteria"/>
</dbReference>
<proteinExistence type="inferred from homology"/>
<comment type="subunit">
    <text evidence="2 14">Heterodimer of SoxA and SoxX.</text>
</comment>
<keyword evidence="9 14" id="KW-0249">Electron transport</keyword>
<evidence type="ECO:0000256" key="17">
    <source>
        <dbReference type="PIRSR" id="PIRSR038455-3"/>
    </source>
</evidence>
<keyword evidence="4 14" id="KW-0349">Heme</keyword>
<evidence type="ECO:0000256" key="14">
    <source>
        <dbReference type="PIRNR" id="PIRNR038455"/>
    </source>
</evidence>